<dbReference type="Proteomes" id="UP001162483">
    <property type="component" value="Unassembled WGS sequence"/>
</dbReference>
<keyword evidence="2" id="KW-1185">Reference proteome</keyword>
<organism evidence="1 2">
    <name type="scientific">Staurois parvus</name>
    <dbReference type="NCBI Taxonomy" id="386267"/>
    <lineage>
        <taxon>Eukaryota</taxon>
        <taxon>Metazoa</taxon>
        <taxon>Chordata</taxon>
        <taxon>Craniata</taxon>
        <taxon>Vertebrata</taxon>
        <taxon>Euteleostomi</taxon>
        <taxon>Amphibia</taxon>
        <taxon>Batrachia</taxon>
        <taxon>Anura</taxon>
        <taxon>Neobatrachia</taxon>
        <taxon>Ranoidea</taxon>
        <taxon>Ranidae</taxon>
        <taxon>Staurois</taxon>
    </lineage>
</organism>
<protein>
    <submittedName>
        <fullName evidence="1">Uncharacterized protein</fullName>
    </submittedName>
</protein>
<evidence type="ECO:0000313" key="2">
    <source>
        <dbReference type="Proteomes" id="UP001162483"/>
    </source>
</evidence>
<proteinExistence type="predicted"/>
<comment type="caution">
    <text evidence="1">The sequence shown here is derived from an EMBL/GenBank/DDBJ whole genome shotgun (WGS) entry which is preliminary data.</text>
</comment>
<name>A0ABN9CYK6_9NEOB</name>
<dbReference type="EMBL" id="CATNWA010012753">
    <property type="protein sequence ID" value="CAI9564017.1"/>
    <property type="molecule type" value="Genomic_DNA"/>
</dbReference>
<reference evidence="1" key="1">
    <citation type="submission" date="2023-05" db="EMBL/GenBank/DDBJ databases">
        <authorList>
            <person name="Stuckert A."/>
        </authorList>
    </citation>
    <scope>NUCLEOTIDE SEQUENCE</scope>
</reference>
<sequence>MVSSDMVLCMEFTSPKRMKEVCDRDVWYLDRKTFPLTLSRTPTPVAGTNDYDFNLIL</sequence>
<gene>
    <name evidence="1" type="ORF">SPARVUS_LOCUS5837689</name>
</gene>
<accession>A0ABN9CYK6</accession>
<evidence type="ECO:0000313" key="1">
    <source>
        <dbReference type="EMBL" id="CAI9564017.1"/>
    </source>
</evidence>